<keyword evidence="1" id="KW-1133">Transmembrane helix</keyword>
<dbReference type="KEGG" id="ttr:Tter_1359"/>
<dbReference type="eggNOG" id="ENOG5033B21">
    <property type="taxonomic scope" value="Bacteria"/>
</dbReference>
<dbReference type="Pfam" id="PF08378">
    <property type="entry name" value="NERD"/>
    <property type="match status" value="1"/>
</dbReference>
<keyword evidence="1" id="KW-0472">Membrane</keyword>
<evidence type="ECO:0000256" key="1">
    <source>
        <dbReference type="SAM" id="Phobius"/>
    </source>
</evidence>
<proteinExistence type="predicted"/>
<evidence type="ECO:0000313" key="4">
    <source>
        <dbReference type="Proteomes" id="UP000000323"/>
    </source>
</evidence>
<dbReference type="InterPro" id="IPR011528">
    <property type="entry name" value="NERD"/>
</dbReference>
<feature type="transmembrane region" description="Helical" evidence="1">
    <location>
        <begin position="21"/>
        <end position="38"/>
    </location>
</feature>
<name>D1CBV1_THET1</name>
<evidence type="ECO:0000313" key="3">
    <source>
        <dbReference type="EMBL" id="ACZ42266.1"/>
    </source>
</evidence>
<dbReference type="EMBL" id="CP001825">
    <property type="protein sequence ID" value="ACZ42266.1"/>
    <property type="molecule type" value="Genomic_DNA"/>
</dbReference>
<protein>
    <submittedName>
        <fullName evidence="3">NERD domain protein</fullName>
    </submittedName>
</protein>
<organism evidence="3 4">
    <name type="scientific">Thermobaculum terrenum (strain ATCC BAA-798 / CCMEE 7001 / YNP1)</name>
    <dbReference type="NCBI Taxonomy" id="525904"/>
    <lineage>
        <taxon>Bacteria</taxon>
        <taxon>Bacillati</taxon>
        <taxon>Chloroflexota</taxon>
        <taxon>Chloroflexia</taxon>
        <taxon>Candidatus Thermobaculales</taxon>
        <taxon>Candidatus Thermobaculaceae</taxon>
        <taxon>Thermobaculum</taxon>
    </lineage>
</organism>
<sequence length="248" mass="27421">MQVAVNAEYVRSRQSLIQRTLLIGFFFLTASVVIVLLYQQLIFVAWPLMIIGYIITSLTRQIQFDLGQNVRTDQRLATALKSLSNRYWLGNWIPVGSVIVDGILVGPEGVLVIETRNHGGVTECNGNKWKRRKNILVRFFTGEPSLGNPSIDLQASLEAITKDLQEAGFGDVPVSGAVVFTSPDAVLMLDDCKNTALTSAQLLRWANSRQVPSVVISDATRQKIIEHFSAKITSAKSPAHQEQEVKAK</sequence>
<dbReference type="AlphaFoldDB" id="D1CBV1"/>
<keyword evidence="1" id="KW-0812">Transmembrane</keyword>
<gene>
    <name evidence="3" type="ordered locus">Tter_1359</name>
</gene>
<accession>D1CBV1</accession>
<dbReference type="STRING" id="525904.Tter_1359"/>
<keyword evidence="4" id="KW-1185">Reference proteome</keyword>
<dbReference type="HOGENOM" id="CLU_1119740_0_0_0"/>
<evidence type="ECO:0000259" key="2">
    <source>
        <dbReference type="Pfam" id="PF08378"/>
    </source>
</evidence>
<reference evidence="4" key="1">
    <citation type="journal article" date="2010" name="Stand. Genomic Sci.">
        <title>Complete genome sequence of 'Thermobaculum terrenum' type strain (YNP1).</title>
        <authorList>
            <person name="Kiss H."/>
            <person name="Cleland D."/>
            <person name="Lapidus A."/>
            <person name="Lucas S."/>
            <person name="Glavina Del Rio T."/>
            <person name="Nolan M."/>
            <person name="Tice H."/>
            <person name="Han C."/>
            <person name="Goodwin L."/>
            <person name="Pitluck S."/>
            <person name="Liolios K."/>
            <person name="Ivanova N."/>
            <person name="Mavromatis K."/>
            <person name="Ovchinnikova G."/>
            <person name="Pati A."/>
            <person name="Chen A."/>
            <person name="Palaniappan K."/>
            <person name="Land M."/>
            <person name="Hauser L."/>
            <person name="Chang Y."/>
            <person name="Jeffries C."/>
            <person name="Lu M."/>
            <person name="Brettin T."/>
            <person name="Detter J."/>
            <person name="Goker M."/>
            <person name="Tindall B."/>
            <person name="Beck B."/>
            <person name="McDermott T."/>
            <person name="Woyke T."/>
            <person name="Bristow J."/>
            <person name="Eisen J."/>
            <person name="Markowitz V."/>
            <person name="Hugenholtz P."/>
            <person name="Kyrpides N."/>
            <person name="Klenk H."/>
            <person name="Cheng J."/>
        </authorList>
    </citation>
    <scope>NUCLEOTIDE SEQUENCE [LARGE SCALE GENOMIC DNA]</scope>
    <source>
        <strain evidence="4">ATCC BAA-798 / YNP1</strain>
    </source>
</reference>
<feature type="domain" description="NERD" evidence="2">
    <location>
        <begin position="74"/>
        <end position="181"/>
    </location>
</feature>
<dbReference type="OrthoDB" id="9813328at2"/>
<dbReference type="Proteomes" id="UP000000323">
    <property type="component" value="Chromosome 1"/>
</dbReference>
<dbReference type="RefSeq" id="WP_012875301.1">
    <property type="nucleotide sequence ID" value="NC_013525.1"/>
</dbReference>